<protein>
    <recommendedName>
        <fullName evidence="3">Bacteriophage protein</fullName>
    </recommendedName>
</protein>
<proteinExistence type="predicted"/>
<dbReference type="Proteomes" id="UP000585363">
    <property type="component" value="Unassembled WGS sequence"/>
</dbReference>
<dbReference type="Pfam" id="PF23982">
    <property type="entry name" value="XM1_gp53_minor_capsid"/>
    <property type="match status" value="1"/>
</dbReference>
<reference evidence="1 2" key="2">
    <citation type="submission" date="2020-06" db="EMBL/GenBank/DDBJ databases">
        <title>Polyphasic characterization of a Rahnella strain isolated from tree sap.</title>
        <authorList>
            <person name="Kim I.S."/>
        </authorList>
    </citation>
    <scope>NUCLEOTIDE SEQUENCE [LARGE SCALE GENOMIC DNA]</scope>
    <source>
        <strain evidence="1 2">SAP-1</strain>
    </source>
</reference>
<name>A0A848MGR8_9GAMM</name>
<gene>
    <name evidence="1" type="ORF">GW590_08260</name>
</gene>
<evidence type="ECO:0008006" key="3">
    <source>
        <dbReference type="Google" id="ProtNLM"/>
    </source>
</evidence>
<reference evidence="1 2" key="1">
    <citation type="submission" date="2020-01" db="EMBL/GenBank/DDBJ databases">
        <authorList>
            <person name="Lee S.D."/>
        </authorList>
    </citation>
    <scope>NUCLEOTIDE SEQUENCE [LARGE SCALE GENOMIC DNA]</scope>
    <source>
        <strain evidence="1 2">SAP-1</strain>
    </source>
</reference>
<accession>A0A848MGR8</accession>
<comment type="caution">
    <text evidence="1">The sequence shown here is derived from an EMBL/GenBank/DDBJ whole genome shotgun (WGS) entry which is preliminary data.</text>
</comment>
<evidence type="ECO:0000313" key="2">
    <source>
        <dbReference type="Proteomes" id="UP000585363"/>
    </source>
</evidence>
<sequence>MTAYLKRMPAGIAGAISRPQDLTVEPVILDSTNLFAAYGLGGKYLNGKFVPIAAGDTAALLAGILVRPFPTAAQPDVVQQIGTGKNFTGDSLKRGYLNVNIGGDASSVTLGGAVYMRIAAPNVGSFVAAADGVNTVAITTAYFTGPGDTSGNIEIAYKI</sequence>
<dbReference type="RefSeq" id="WP_169402563.1">
    <property type="nucleotide sequence ID" value="NZ_JAADJU010000004.1"/>
</dbReference>
<dbReference type="AlphaFoldDB" id="A0A848MGR8"/>
<organism evidence="1 2">
    <name type="scientific">Rouxiella aceris</name>
    <dbReference type="NCBI Taxonomy" id="2703884"/>
    <lineage>
        <taxon>Bacteria</taxon>
        <taxon>Pseudomonadati</taxon>
        <taxon>Pseudomonadota</taxon>
        <taxon>Gammaproteobacteria</taxon>
        <taxon>Enterobacterales</taxon>
        <taxon>Yersiniaceae</taxon>
        <taxon>Rouxiella</taxon>
    </lineage>
</organism>
<dbReference type="InterPro" id="IPR056914">
    <property type="entry name" value="Gp53-like"/>
</dbReference>
<keyword evidence="2" id="KW-1185">Reference proteome</keyword>
<evidence type="ECO:0000313" key="1">
    <source>
        <dbReference type="EMBL" id="NMP26855.1"/>
    </source>
</evidence>
<dbReference type="EMBL" id="JAADJU010000004">
    <property type="protein sequence ID" value="NMP26855.1"/>
    <property type="molecule type" value="Genomic_DNA"/>
</dbReference>